<dbReference type="SMART" id="SM00418">
    <property type="entry name" value="HTH_ARSR"/>
    <property type="match status" value="1"/>
</dbReference>
<dbReference type="PATRIC" id="fig|365046.3.peg.758"/>
<feature type="compositionally biased region" description="Low complexity" evidence="1">
    <location>
        <begin position="117"/>
        <end position="128"/>
    </location>
</feature>
<organism evidence="3 4">
    <name type="scientific">Ramlibacter tataouinensis (strain ATCC BAA-407 / DSM 14655 / LMG 21543 / TTB310)</name>
    <dbReference type="NCBI Taxonomy" id="365046"/>
    <lineage>
        <taxon>Bacteria</taxon>
        <taxon>Pseudomonadati</taxon>
        <taxon>Pseudomonadota</taxon>
        <taxon>Betaproteobacteria</taxon>
        <taxon>Burkholderiales</taxon>
        <taxon>Comamonadaceae</taxon>
        <taxon>Ramlibacter</taxon>
    </lineage>
</organism>
<dbReference type="CDD" id="cd00090">
    <property type="entry name" value="HTH_ARSR"/>
    <property type="match status" value="1"/>
</dbReference>
<dbReference type="STRING" id="365046.Rta_07390"/>
<feature type="domain" description="HTH arsR-type" evidence="2">
    <location>
        <begin position="1"/>
        <end position="92"/>
    </location>
</feature>
<evidence type="ECO:0000313" key="4">
    <source>
        <dbReference type="Proteomes" id="UP000008385"/>
    </source>
</evidence>
<sequence length="140" mass="15179">MATDALSLAFAALADPTRRMLLARLAQGATSVNELAAPFDMSTPAVSKHLKVLERAGLVETGRLAQARPRRLVAQPLQAAAQWLEVYRPLWEARLDRLDGYVRELKAAREQGGNGPPGAKRPGRAGAPPRSPNPPRKKRS</sequence>
<dbReference type="Proteomes" id="UP000008385">
    <property type="component" value="Chromosome"/>
</dbReference>
<evidence type="ECO:0000256" key="1">
    <source>
        <dbReference type="SAM" id="MobiDB-lite"/>
    </source>
</evidence>
<dbReference type="InterPro" id="IPR011991">
    <property type="entry name" value="ArsR-like_HTH"/>
</dbReference>
<dbReference type="RefSeq" id="WP_013900053.1">
    <property type="nucleotide sequence ID" value="NC_015677.1"/>
</dbReference>
<feature type="region of interest" description="Disordered" evidence="1">
    <location>
        <begin position="106"/>
        <end position="140"/>
    </location>
</feature>
<dbReference type="InterPro" id="IPR036388">
    <property type="entry name" value="WH-like_DNA-bd_sf"/>
</dbReference>
<dbReference type="AlphaFoldDB" id="F5XXL7"/>
<name>F5XXL7_RAMTT</name>
<dbReference type="PRINTS" id="PR00778">
    <property type="entry name" value="HTHARSR"/>
</dbReference>
<gene>
    <name evidence="3" type="ordered locus">Rta_07390</name>
</gene>
<dbReference type="eggNOG" id="COG0640">
    <property type="taxonomic scope" value="Bacteria"/>
</dbReference>
<protein>
    <submittedName>
        <fullName evidence="3">Transcriptional regulator, ArsR family-like protein</fullName>
    </submittedName>
</protein>
<dbReference type="PROSITE" id="PS50987">
    <property type="entry name" value="HTH_ARSR_2"/>
    <property type="match status" value="1"/>
</dbReference>
<dbReference type="PANTHER" id="PTHR38600">
    <property type="entry name" value="TRANSCRIPTIONAL REGULATORY PROTEIN"/>
    <property type="match status" value="1"/>
</dbReference>
<evidence type="ECO:0000313" key="3">
    <source>
        <dbReference type="EMBL" id="AEG91820.1"/>
    </source>
</evidence>
<dbReference type="InterPro" id="IPR001845">
    <property type="entry name" value="HTH_ArsR_DNA-bd_dom"/>
</dbReference>
<dbReference type="NCBIfam" id="NF033788">
    <property type="entry name" value="HTH_metalloreg"/>
    <property type="match status" value="1"/>
</dbReference>
<dbReference type="SUPFAM" id="SSF46785">
    <property type="entry name" value="Winged helix' DNA-binding domain"/>
    <property type="match status" value="1"/>
</dbReference>
<dbReference type="Gene3D" id="1.10.10.10">
    <property type="entry name" value="Winged helix-like DNA-binding domain superfamily/Winged helix DNA-binding domain"/>
    <property type="match status" value="1"/>
</dbReference>
<proteinExistence type="predicted"/>
<dbReference type="EMBL" id="CP000245">
    <property type="protein sequence ID" value="AEG91820.1"/>
    <property type="molecule type" value="Genomic_DNA"/>
</dbReference>
<dbReference type="PANTHER" id="PTHR38600:SF2">
    <property type="entry name" value="SLL0088 PROTEIN"/>
    <property type="match status" value="1"/>
</dbReference>
<accession>F5XXL7</accession>
<dbReference type="HOGENOM" id="CLU_097806_0_2_4"/>
<dbReference type="InterPro" id="IPR036390">
    <property type="entry name" value="WH_DNA-bd_sf"/>
</dbReference>
<dbReference type="KEGG" id="rta:Rta_07390"/>
<keyword evidence="4" id="KW-1185">Reference proteome</keyword>
<evidence type="ECO:0000259" key="2">
    <source>
        <dbReference type="PROSITE" id="PS50987"/>
    </source>
</evidence>
<dbReference type="OrthoDB" id="9791888at2"/>
<reference evidence="4" key="1">
    <citation type="submission" date="2006-01" db="EMBL/GenBank/DDBJ databases">
        <title>Genome of the cyst-dividing bacterium Ramlibacter tataouinensis.</title>
        <authorList>
            <person name="Barakat M."/>
            <person name="Ortet P."/>
            <person name="De Luca G."/>
            <person name="Jourlin-Castelli C."/>
            <person name="Ansaldi M."/>
            <person name="Py B."/>
            <person name="Fichant G."/>
            <person name="Coutinho P."/>
            <person name="Voulhoux R."/>
            <person name="Bastien O."/>
            <person name="Roy S."/>
            <person name="Marechal E."/>
            <person name="Henrissat B."/>
            <person name="Quentin Y."/>
            <person name="Noirot P."/>
            <person name="Filloux A."/>
            <person name="Mejean V."/>
            <person name="DuBow M."/>
            <person name="Barras F."/>
            <person name="Heulin T."/>
        </authorList>
    </citation>
    <scope>NUCLEOTIDE SEQUENCE [LARGE SCALE GENOMIC DNA]</scope>
    <source>
        <strain evidence="4">ATCC BAA-407 / DSM 14655 / LMG 21543 / TTB310</strain>
    </source>
</reference>
<dbReference type="Pfam" id="PF12840">
    <property type="entry name" value="HTH_20"/>
    <property type="match status" value="1"/>
</dbReference>
<reference evidence="3 4" key="2">
    <citation type="journal article" date="2011" name="PLoS ONE">
        <title>The Cyst-Dividing Bacterium Ramlibacter tataouinensis TTB310 Genome Reveals a Well-Stocked Toolbox for Adaptation to a Desert Environment.</title>
        <authorList>
            <person name="De Luca G."/>
            <person name="Barakat M."/>
            <person name="Ortet P."/>
            <person name="Fochesato S."/>
            <person name="Jourlin-Castelli C."/>
            <person name="Ansaldi M."/>
            <person name="Py B."/>
            <person name="Fichant G."/>
            <person name="Coutinho P.M."/>
            <person name="Voulhoux R."/>
            <person name="Bastien O."/>
            <person name="Marechal E."/>
            <person name="Henrissat B."/>
            <person name="Quentin Y."/>
            <person name="Noirot P."/>
            <person name="Filloux A."/>
            <person name="Mejean V."/>
            <person name="Dubow M.S."/>
            <person name="Barras F."/>
            <person name="Barbe V."/>
            <person name="Weissenbach J."/>
            <person name="Mihalcescu I."/>
            <person name="Vermeglio A."/>
            <person name="Achouak W."/>
            <person name="Heulin T."/>
        </authorList>
    </citation>
    <scope>NUCLEOTIDE SEQUENCE [LARGE SCALE GENOMIC DNA]</scope>
    <source>
        <strain evidence="4">ATCC BAA-407 / DSM 14655 / LMG 21543 / TTB310</strain>
    </source>
</reference>
<dbReference type="GO" id="GO:0003700">
    <property type="term" value="F:DNA-binding transcription factor activity"/>
    <property type="evidence" value="ECO:0007669"/>
    <property type="project" value="InterPro"/>
</dbReference>